<dbReference type="Proteomes" id="UP001562357">
    <property type="component" value="Unassembled WGS sequence"/>
</dbReference>
<name>A0ABQ0CL67_9HYPO</name>
<sequence length="102" mass="11341">MDDSALEAFAEINDDTVVFSVGVEAPLKQIIADLARPLLVVSTGFSAFNDSEKPWADAESPRTASMWHQYHKLKFPVAPGDDEMMAKLKDIFLYVRKDLGPL</sequence>
<keyword evidence="2" id="KW-1185">Reference proteome</keyword>
<protein>
    <submittedName>
        <fullName evidence="1">Uncharacterized protein</fullName>
    </submittedName>
</protein>
<accession>A0ABQ0CL67</accession>
<proteinExistence type="predicted"/>
<dbReference type="EMBL" id="BAAFGZ010000070">
    <property type="protein sequence ID" value="GAB0134194.1"/>
    <property type="molecule type" value="Genomic_DNA"/>
</dbReference>
<evidence type="ECO:0000313" key="1">
    <source>
        <dbReference type="EMBL" id="GAB0134194.1"/>
    </source>
</evidence>
<comment type="caution">
    <text evidence="1">The sequence shown here is derived from an EMBL/GenBank/DDBJ whole genome shotgun (WGS) entry which is preliminary data.</text>
</comment>
<evidence type="ECO:0000313" key="2">
    <source>
        <dbReference type="Proteomes" id="UP001562357"/>
    </source>
</evidence>
<reference evidence="2" key="1">
    <citation type="submission" date="2024-06" db="EMBL/GenBank/DDBJ databases">
        <title>Draft Genome Sequences of Epichloe bromicola Strains Isolated from Elymus ciliaris.</title>
        <authorList>
            <consortium name="Epichloe bromicola genome sequencing consortium"/>
            <person name="Miura A."/>
            <person name="Imano S."/>
            <person name="Ashida A."/>
            <person name="Sato I."/>
            <person name="Chiba S."/>
            <person name="Tanaka A."/>
            <person name="Camagna M."/>
            <person name="Takemoto D."/>
        </authorList>
    </citation>
    <scope>NUCLEOTIDE SEQUENCE [LARGE SCALE GENOMIC DNA]</scope>
    <source>
        <strain evidence="2">DP</strain>
    </source>
</reference>
<organism evidence="1 2">
    <name type="scientific">Epichloe bromicola</name>
    <dbReference type="NCBI Taxonomy" id="79588"/>
    <lineage>
        <taxon>Eukaryota</taxon>
        <taxon>Fungi</taxon>
        <taxon>Dikarya</taxon>
        <taxon>Ascomycota</taxon>
        <taxon>Pezizomycotina</taxon>
        <taxon>Sordariomycetes</taxon>
        <taxon>Hypocreomycetidae</taxon>
        <taxon>Hypocreales</taxon>
        <taxon>Clavicipitaceae</taxon>
        <taxon>Epichloe</taxon>
    </lineage>
</organism>
<gene>
    <name evidence="1" type="primary">g2575</name>
    <name evidence="1" type="ORF">EsDP_00002575</name>
</gene>